<feature type="domain" description="NlpC/P60" evidence="5">
    <location>
        <begin position="1"/>
        <end position="135"/>
    </location>
</feature>
<dbReference type="EMBL" id="NWTK01000002">
    <property type="protein sequence ID" value="PKR55471.1"/>
    <property type="molecule type" value="Genomic_DNA"/>
</dbReference>
<dbReference type="SUPFAM" id="SSF54001">
    <property type="entry name" value="Cysteine proteinases"/>
    <property type="match status" value="1"/>
</dbReference>
<comment type="caution">
    <text evidence="6">The sequence shown here is derived from an EMBL/GenBank/DDBJ whole genome shotgun (WGS) entry which is preliminary data.</text>
</comment>
<dbReference type="InterPro" id="IPR038765">
    <property type="entry name" value="Papain-like_cys_pep_sf"/>
</dbReference>
<gene>
    <name evidence="6" type="ORF">COO20_04695</name>
</gene>
<dbReference type="AlphaFoldDB" id="A0A2N3KY23"/>
<organism evidence="6 7">
    <name type="scientific">Thalassospira marina</name>
    <dbReference type="NCBI Taxonomy" id="2048283"/>
    <lineage>
        <taxon>Bacteria</taxon>
        <taxon>Pseudomonadati</taxon>
        <taxon>Pseudomonadota</taxon>
        <taxon>Alphaproteobacteria</taxon>
        <taxon>Rhodospirillales</taxon>
        <taxon>Thalassospiraceae</taxon>
        <taxon>Thalassospira</taxon>
    </lineage>
</organism>
<evidence type="ECO:0000256" key="1">
    <source>
        <dbReference type="ARBA" id="ARBA00007074"/>
    </source>
</evidence>
<evidence type="ECO:0000313" key="6">
    <source>
        <dbReference type="EMBL" id="PKR55471.1"/>
    </source>
</evidence>
<evidence type="ECO:0000256" key="3">
    <source>
        <dbReference type="ARBA" id="ARBA00022801"/>
    </source>
</evidence>
<dbReference type="InterPro" id="IPR000064">
    <property type="entry name" value="NLP_P60_dom"/>
</dbReference>
<keyword evidence="2" id="KW-0645">Protease</keyword>
<evidence type="ECO:0000259" key="5">
    <source>
        <dbReference type="PROSITE" id="PS51935"/>
    </source>
</evidence>
<dbReference type="OrthoDB" id="6058745at2"/>
<comment type="similarity">
    <text evidence="1">Belongs to the peptidase C40 family.</text>
</comment>
<protein>
    <recommendedName>
        <fullName evidence="5">NlpC/P60 domain-containing protein</fullName>
    </recommendedName>
</protein>
<sequence>MIIKISPWARKYVGIPFVKRGRSFDGVDCYGLHWLVEKTEAGNELPLLDYAFEPRDVRGISRLFAGEMPLWRKLDAPEDRCVVMLLTGGVPSHVGVVCGDGLIIHADDEAGRVICERLVAPSWPQSRIEGFYAFEGGA</sequence>
<dbReference type="GO" id="GO:0008234">
    <property type="term" value="F:cysteine-type peptidase activity"/>
    <property type="evidence" value="ECO:0007669"/>
    <property type="project" value="UniProtKB-KW"/>
</dbReference>
<evidence type="ECO:0000256" key="2">
    <source>
        <dbReference type="ARBA" id="ARBA00022670"/>
    </source>
</evidence>
<keyword evidence="3" id="KW-0378">Hydrolase</keyword>
<evidence type="ECO:0000313" key="7">
    <source>
        <dbReference type="Proteomes" id="UP000233597"/>
    </source>
</evidence>
<dbReference type="Gene3D" id="3.90.1720.10">
    <property type="entry name" value="endopeptidase domain like (from Nostoc punctiforme)"/>
    <property type="match status" value="1"/>
</dbReference>
<accession>A0A2N3KY23</accession>
<reference evidence="6 7" key="1">
    <citation type="submission" date="2017-09" db="EMBL/GenBank/DDBJ databases">
        <title>Biodiversity and function of Thalassospira species in the particle-attached aromatic-hydrocarbon-degrading consortia from the surface seawater of the South China Sea.</title>
        <authorList>
            <person name="Dong C."/>
            <person name="Liu R."/>
            <person name="Shao Z."/>
        </authorList>
    </citation>
    <scope>NUCLEOTIDE SEQUENCE [LARGE SCALE GENOMIC DNA]</scope>
    <source>
        <strain evidence="6 7">CSC1P2</strain>
    </source>
</reference>
<name>A0A2N3KY23_9PROT</name>
<dbReference type="PROSITE" id="PS51935">
    <property type="entry name" value="NLPC_P60"/>
    <property type="match status" value="1"/>
</dbReference>
<evidence type="ECO:0000256" key="4">
    <source>
        <dbReference type="ARBA" id="ARBA00022807"/>
    </source>
</evidence>
<dbReference type="RefSeq" id="WP_101264520.1">
    <property type="nucleotide sequence ID" value="NZ_NWTK01000002.1"/>
</dbReference>
<dbReference type="GO" id="GO:0006508">
    <property type="term" value="P:proteolysis"/>
    <property type="evidence" value="ECO:0007669"/>
    <property type="project" value="UniProtKB-KW"/>
</dbReference>
<keyword evidence="4" id="KW-0788">Thiol protease</keyword>
<dbReference type="Proteomes" id="UP000233597">
    <property type="component" value="Unassembled WGS sequence"/>
</dbReference>
<proteinExistence type="inferred from homology"/>